<reference evidence="1 2" key="1">
    <citation type="submission" date="2024-09" db="EMBL/GenBank/DDBJ databases">
        <title>Genome sequencing and assembly of Phytophthora oleae, isolate VK10A, causative agent of rot of olive drupes.</title>
        <authorList>
            <person name="Conti Taguali S."/>
            <person name="Riolo M."/>
            <person name="La Spada F."/>
            <person name="Cacciola S.O."/>
            <person name="Dionisio G."/>
        </authorList>
    </citation>
    <scope>NUCLEOTIDE SEQUENCE [LARGE SCALE GENOMIC DNA]</scope>
    <source>
        <strain evidence="1 2">VK10A</strain>
    </source>
</reference>
<dbReference type="EMBL" id="JBIMZQ010000024">
    <property type="protein sequence ID" value="KAL3664262.1"/>
    <property type="molecule type" value="Genomic_DNA"/>
</dbReference>
<dbReference type="Proteomes" id="UP001632037">
    <property type="component" value="Unassembled WGS sequence"/>
</dbReference>
<evidence type="ECO:0000313" key="1">
    <source>
        <dbReference type="EMBL" id="KAL3664262.1"/>
    </source>
</evidence>
<sequence length="62" mass="7339">MYFRSALRVGQILLGNWASIGQTLDVFKLPHTLLEKWTDIMKPEYFMSNVRIFFKYPDENAP</sequence>
<name>A0ABD3FBJ9_9STRA</name>
<keyword evidence="2" id="KW-1185">Reference proteome</keyword>
<organism evidence="1 2">
    <name type="scientific">Phytophthora oleae</name>
    <dbReference type="NCBI Taxonomy" id="2107226"/>
    <lineage>
        <taxon>Eukaryota</taxon>
        <taxon>Sar</taxon>
        <taxon>Stramenopiles</taxon>
        <taxon>Oomycota</taxon>
        <taxon>Peronosporomycetes</taxon>
        <taxon>Peronosporales</taxon>
        <taxon>Peronosporaceae</taxon>
        <taxon>Phytophthora</taxon>
    </lineage>
</organism>
<accession>A0ABD3FBJ9</accession>
<gene>
    <name evidence="1" type="ORF">V7S43_010589</name>
</gene>
<dbReference type="AlphaFoldDB" id="A0ABD3FBJ9"/>
<protein>
    <submittedName>
        <fullName evidence="1">Uncharacterized protein</fullName>
    </submittedName>
</protein>
<proteinExistence type="predicted"/>
<comment type="caution">
    <text evidence="1">The sequence shown here is derived from an EMBL/GenBank/DDBJ whole genome shotgun (WGS) entry which is preliminary data.</text>
</comment>
<evidence type="ECO:0000313" key="2">
    <source>
        <dbReference type="Proteomes" id="UP001632037"/>
    </source>
</evidence>